<protein>
    <submittedName>
        <fullName evidence="2">Uncharacterized protein</fullName>
    </submittedName>
</protein>
<evidence type="ECO:0000256" key="1">
    <source>
        <dbReference type="SAM" id="MobiDB-lite"/>
    </source>
</evidence>
<dbReference type="AlphaFoldDB" id="A0A8I7B7J2"/>
<dbReference type="PANTHER" id="PTHR33413">
    <property type="entry name" value="EXPRESSED PROTEIN"/>
    <property type="match status" value="1"/>
</dbReference>
<dbReference type="GeneID" id="123446890"/>
<reference evidence="2" key="3">
    <citation type="submission" date="2022-01" db="UniProtKB">
        <authorList>
            <consortium name="EnsemblPlants"/>
        </authorList>
    </citation>
    <scope>IDENTIFICATION</scope>
    <source>
        <strain evidence="2">subsp. vulgare</strain>
    </source>
</reference>
<evidence type="ECO:0000313" key="2">
    <source>
        <dbReference type="EnsemblPlants" id="HORVU.MOREX.r3.4HG0399030.1"/>
    </source>
</evidence>
<reference evidence="3" key="1">
    <citation type="journal article" date="2012" name="Nature">
        <title>A physical, genetic and functional sequence assembly of the barley genome.</title>
        <authorList>
            <consortium name="The International Barley Genome Sequencing Consortium"/>
            <person name="Mayer K.F."/>
            <person name="Waugh R."/>
            <person name="Brown J.W."/>
            <person name="Schulman A."/>
            <person name="Langridge P."/>
            <person name="Platzer M."/>
            <person name="Fincher G.B."/>
            <person name="Muehlbauer G.J."/>
            <person name="Sato K."/>
            <person name="Close T.J."/>
            <person name="Wise R.P."/>
            <person name="Stein N."/>
        </authorList>
    </citation>
    <scope>NUCLEOTIDE SEQUENCE [LARGE SCALE GENOMIC DNA]</scope>
    <source>
        <strain evidence="3">cv. Morex</strain>
    </source>
</reference>
<dbReference type="OrthoDB" id="747498at2759"/>
<evidence type="ECO:0000313" key="3">
    <source>
        <dbReference type="Proteomes" id="UP000011116"/>
    </source>
</evidence>
<keyword evidence="3" id="KW-1185">Reference proteome</keyword>
<reference evidence="2" key="2">
    <citation type="submission" date="2020-10" db="EMBL/GenBank/DDBJ databases">
        <authorList>
            <person name="Scholz U."/>
            <person name="Mascher M."/>
            <person name="Fiebig A."/>
        </authorList>
    </citation>
    <scope>NUCLEOTIDE SEQUENCE [LARGE SCALE GENOMIC DNA]</scope>
    <source>
        <strain evidence="2">cv. Morex</strain>
    </source>
</reference>
<gene>
    <name evidence="2" type="primary">LOC123446890</name>
</gene>
<dbReference type="InterPro" id="IPR025322">
    <property type="entry name" value="PADRE_dom"/>
</dbReference>
<dbReference type="Gramene" id="HORVU.MOREX.r3.4HG0399030.1">
    <property type="protein sequence ID" value="HORVU.MOREX.r3.4HG0399030.1"/>
    <property type="gene ID" value="HORVU.MOREX.r3.4HG0399030"/>
</dbReference>
<sequence length="230" mass="24077">MGNCQAADAAAVVIQHPSSGRTELAYWSLPAGEVMAANPGHYVAAVITAPHTASSEGAAAAAAPPVKHLKLLRPDDTLLLGRVYRLVSFEEVLKEFATKRHVKLSRVMVKAKDEVATTKPAKPRRRRGSSGAGGGGDSGVQREESHRSLAKIMRQSVEEDKEAAATAGPASGPVPKPGANDGNGVAASEPDVVDDDDCDLESLLPPGVALGRRLGRQWRPALQSIAEGRD</sequence>
<feature type="region of interest" description="Disordered" evidence="1">
    <location>
        <begin position="115"/>
        <end position="200"/>
    </location>
</feature>
<dbReference type="Gramene" id="HORVU.MOREX.r2.4HG0331980.1">
    <property type="protein sequence ID" value="HORVU.MOREX.r2.4HG0331980.1"/>
    <property type="gene ID" value="HORVU.MOREX.r2.4HG0331980"/>
</dbReference>
<dbReference type="EnsemblPlants" id="HORVU.MOREX.r3.4HG0399030.1">
    <property type="protein sequence ID" value="HORVU.MOREX.r3.4HG0399030.1"/>
    <property type="gene ID" value="HORVU.MOREX.r3.4HG0399030"/>
</dbReference>
<feature type="compositionally biased region" description="Acidic residues" evidence="1">
    <location>
        <begin position="191"/>
        <end position="200"/>
    </location>
</feature>
<dbReference type="RefSeq" id="XP_044979368.1">
    <property type="nucleotide sequence ID" value="XM_045123433.1"/>
</dbReference>
<dbReference type="Proteomes" id="UP000011116">
    <property type="component" value="Chromosome 4H"/>
</dbReference>
<accession>A0A8I7B7J2</accession>
<dbReference type="Pfam" id="PF14009">
    <property type="entry name" value="PADRE"/>
    <property type="match status" value="1"/>
</dbReference>
<organism evidence="2 3">
    <name type="scientific">Hordeum vulgare subsp. vulgare</name>
    <name type="common">Domesticated barley</name>
    <dbReference type="NCBI Taxonomy" id="112509"/>
    <lineage>
        <taxon>Eukaryota</taxon>
        <taxon>Viridiplantae</taxon>
        <taxon>Streptophyta</taxon>
        <taxon>Embryophyta</taxon>
        <taxon>Tracheophyta</taxon>
        <taxon>Spermatophyta</taxon>
        <taxon>Magnoliopsida</taxon>
        <taxon>Liliopsida</taxon>
        <taxon>Poales</taxon>
        <taxon>Poaceae</taxon>
        <taxon>BOP clade</taxon>
        <taxon>Pooideae</taxon>
        <taxon>Triticodae</taxon>
        <taxon>Triticeae</taxon>
        <taxon>Hordeinae</taxon>
        <taxon>Hordeum</taxon>
    </lineage>
</organism>
<proteinExistence type="predicted"/>
<name>A0A8I7B7J2_HORVV</name>
<dbReference type="PANTHER" id="PTHR33413:SF1">
    <property type="entry name" value="EXPRESSED PROTEIN"/>
    <property type="match status" value="1"/>
</dbReference>
<dbReference type="KEGG" id="hvg:123446890"/>